<accession>A0A2W1NQV3</accession>
<proteinExistence type="predicted"/>
<evidence type="ECO:0000313" key="2">
    <source>
        <dbReference type="EMBL" id="PZE20116.1"/>
    </source>
</evidence>
<dbReference type="Proteomes" id="UP000214746">
    <property type="component" value="Unassembled WGS sequence"/>
</dbReference>
<comment type="caution">
    <text evidence="2">The sequence shown here is derived from an EMBL/GenBank/DDBJ whole genome shotgun (WGS) entry which is preliminary data.</text>
</comment>
<feature type="compositionally biased region" description="Basic and acidic residues" evidence="1">
    <location>
        <begin position="13"/>
        <end position="23"/>
    </location>
</feature>
<sequence>MADVNAGATPDKSSVDKVEETLRNMSADEKEQILGSFNEFKRYLASRIELAQNLGLGEEQIAQVAQKVANYLATSEEPRNREEKLLQELWKAGTQDEQHKLAHMLVRLAQA</sequence>
<evidence type="ECO:0000256" key="1">
    <source>
        <dbReference type="SAM" id="MobiDB-lite"/>
    </source>
</evidence>
<name>A0A2W1NQV3_PAEXE</name>
<feature type="region of interest" description="Disordered" evidence="1">
    <location>
        <begin position="1"/>
        <end position="23"/>
    </location>
</feature>
<dbReference type="RefSeq" id="WP_089200729.1">
    <property type="nucleotide sequence ID" value="NZ_NHRJ02000009.1"/>
</dbReference>
<keyword evidence="3" id="KW-1185">Reference proteome</keyword>
<evidence type="ECO:0000313" key="3">
    <source>
        <dbReference type="Proteomes" id="UP000214746"/>
    </source>
</evidence>
<dbReference type="Pfam" id="PF11588">
    <property type="entry name" value="DUF3243"/>
    <property type="match status" value="1"/>
</dbReference>
<gene>
    <name evidence="2" type="ORF">CBW46_014560</name>
</gene>
<reference evidence="2" key="1">
    <citation type="submission" date="2018-06" db="EMBL/GenBank/DDBJ databases">
        <title>Paenibacillus xerothermodurans sp. nov. an extremely dry heat resistant spore forming bacterium isolated from the soil of Cape Canaveral, Florida.</title>
        <authorList>
            <person name="Seuylemezian A."/>
            <person name="Kaur N."/>
            <person name="Patil P."/>
            <person name="Patil P."/>
            <person name="Mayilraj S."/>
            <person name="Vaishampayan P."/>
        </authorList>
    </citation>
    <scope>NUCLEOTIDE SEQUENCE [LARGE SCALE GENOMIC DNA]</scope>
    <source>
        <strain evidence="2">ATCC 27380</strain>
    </source>
</reference>
<dbReference type="EMBL" id="NHRJ02000009">
    <property type="protein sequence ID" value="PZE20116.1"/>
    <property type="molecule type" value="Genomic_DNA"/>
</dbReference>
<dbReference type="AlphaFoldDB" id="A0A2W1NQV3"/>
<dbReference type="Gene3D" id="1.10.760.20">
    <property type="entry name" value="Protein of unknown function DUF3243"/>
    <property type="match status" value="1"/>
</dbReference>
<dbReference type="InterPro" id="IPR038292">
    <property type="entry name" value="YmfJ/YflH_sf"/>
</dbReference>
<dbReference type="InterPro" id="IPR021637">
    <property type="entry name" value="DUF3243"/>
</dbReference>
<protein>
    <submittedName>
        <fullName evidence="2">DUF3243 domain-containing protein</fullName>
    </submittedName>
</protein>
<organism evidence="2 3">
    <name type="scientific">Paenibacillus xerothermodurans</name>
    <dbReference type="NCBI Taxonomy" id="1977292"/>
    <lineage>
        <taxon>Bacteria</taxon>
        <taxon>Bacillati</taxon>
        <taxon>Bacillota</taxon>
        <taxon>Bacilli</taxon>
        <taxon>Bacillales</taxon>
        <taxon>Paenibacillaceae</taxon>
        <taxon>Paenibacillus</taxon>
    </lineage>
</organism>
<dbReference type="OrthoDB" id="2418090at2"/>